<accession>A0ABW5P002</accession>
<protein>
    <submittedName>
        <fullName evidence="2">Uncharacterized protein</fullName>
    </submittedName>
</protein>
<dbReference type="Proteomes" id="UP001597480">
    <property type="component" value="Unassembled WGS sequence"/>
</dbReference>
<evidence type="ECO:0000313" key="3">
    <source>
        <dbReference type="Proteomes" id="UP001597480"/>
    </source>
</evidence>
<evidence type="ECO:0000313" key="2">
    <source>
        <dbReference type="EMBL" id="MFD2603457.1"/>
    </source>
</evidence>
<name>A0ABW5P002_9FLAO</name>
<gene>
    <name evidence="2" type="ORF">ACFSR3_15440</name>
</gene>
<reference evidence="3" key="1">
    <citation type="journal article" date="2019" name="Int. J. Syst. Evol. Microbiol.">
        <title>The Global Catalogue of Microorganisms (GCM) 10K type strain sequencing project: providing services to taxonomists for standard genome sequencing and annotation.</title>
        <authorList>
            <consortium name="The Broad Institute Genomics Platform"/>
            <consortium name="The Broad Institute Genome Sequencing Center for Infectious Disease"/>
            <person name="Wu L."/>
            <person name="Ma J."/>
        </authorList>
    </citation>
    <scope>NUCLEOTIDE SEQUENCE [LARGE SCALE GENOMIC DNA]</scope>
    <source>
        <strain evidence="3">KCTC 42107</strain>
    </source>
</reference>
<feature type="chain" id="PRO_5045851801" evidence="1">
    <location>
        <begin position="20"/>
        <end position="299"/>
    </location>
</feature>
<dbReference type="RefSeq" id="WP_379822254.1">
    <property type="nucleotide sequence ID" value="NZ_JBHUMD010000029.1"/>
</dbReference>
<dbReference type="EMBL" id="JBHUMD010000029">
    <property type="protein sequence ID" value="MFD2603457.1"/>
    <property type="molecule type" value="Genomic_DNA"/>
</dbReference>
<keyword evidence="3" id="KW-1185">Reference proteome</keyword>
<comment type="caution">
    <text evidence="2">The sequence shown here is derived from an EMBL/GenBank/DDBJ whole genome shotgun (WGS) entry which is preliminary data.</text>
</comment>
<evidence type="ECO:0000256" key="1">
    <source>
        <dbReference type="SAM" id="SignalP"/>
    </source>
</evidence>
<keyword evidence="1" id="KW-0732">Signal</keyword>
<organism evidence="2 3">
    <name type="scientific">Flavobacterium suzhouense</name>
    <dbReference type="NCBI Taxonomy" id="1529638"/>
    <lineage>
        <taxon>Bacteria</taxon>
        <taxon>Pseudomonadati</taxon>
        <taxon>Bacteroidota</taxon>
        <taxon>Flavobacteriia</taxon>
        <taxon>Flavobacteriales</taxon>
        <taxon>Flavobacteriaceae</taxon>
        <taxon>Flavobacterium</taxon>
    </lineage>
</organism>
<sequence length="299" mass="33623">MRQLATLLLFAVFYIPAFAQDSIPTATETIKEDHKSFTDDDAATLPWHARRFRLMVGTFFPINNTTVKVAGNNGNIATEIDLEDDLGFQDNTTSFYANAMWRASKRSRFELEYFYLNRESSKTLEKEITFNDHTYPVNASVNAHFNTTITRFAYGYAILCKPKYEVGLLIGTHLMFIDLGMGLNTNVGSVGVSDKFKVTAPLPDLGIWSEVVITRKLGLYVNANYLSAKVDNIDGQILSYNVSLLYNVFQNLSLTAGYSGLDIDVEITKKRVNGSFDWGYNGPSLAVTYTFGNHIKFRK</sequence>
<feature type="signal peptide" evidence="1">
    <location>
        <begin position="1"/>
        <end position="19"/>
    </location>
</feature>
<proteinExistence type="predicted"/>